<dbReference type="CDD" id="cd16571">
    <property type="entry name" value="RING-HC_SIAHs"/>
    <property type="match status" value="1"/>
</dbReference>
<keyword evidence="6" id="KW-0479">Metal-binding</keyword>
<dbReference type="PROSITE" id="PS51081">
    <property type="entry name" value="ZF_SIAH"/>
    <property type="match status" value="1"/>
</dbReference>
<dbReference type="SUPFAM" id="SSF57850">
    <property type="entry name" value="RING/U-box"/>
    <property type="match status" value="1"/>
</dbReference>
<keyword evidence="14" id="KW-1185">Reference proteome</keyword>
<organism evidence="13 14">
    <name type="scientific">Vanilla planifolia</name>
    <name type="common">Vanilla</name>
    <dbReference type="NCBI Taxonomy" id="51239"/>
    <lineage>
        <taxon>Eukaryota</taxon>
        <taxon>Viridiplantae</taxon>
        <taxon>Streptophyta</taxon>
        <taxon>Embryophyta</taxon>
        <taxon>Tracheophyta</taxon>
        <taxon>Spermatophyta</taxon>
        <taxon>Magnoliopsida</taxon>
        <taxon>Liliopsida</taxon>
        <taxon>Asparagales</taxon>
        <taxon>Orchidaceae</taxon>
        <taxon>Vanilloideae</taxon>
        <taxon>Vanilleae</taxon>
        <taxon>Vanilla</taxon>
    </lineage>
</organism>
<keyword evidence="8" id="KW-0833">Ubl conjugation pathway</keyword>
<keyword evidence="7 10" id="KW-0863">Zinc-finger</keyword>
<dbReference type="FunFam" id="3.30.40.10:FF:000041">
    <property type="entry name" value="E3 ubiquitin-protein ligase SINAT3"/>
    <property type="match status" value="1"/>
</dbReference>
<evidence type="ECO:0000256" key="7">
    <source>
        <dbReference type="ARBA" id="ARBA00022771"/>
    </source>
</evidence>
<name>A0A835QB93_VANPL</name>
<evidence type="ECO:0000256" key="10">
    <source>
        <dbReference type="PROSITE-ProRule" id="PRU00455"/>
    </source>
</evidence>
<dbReference type="InterPro" id="IPR013083">
    <property type="entry name" value="Znf_RING/FYVE/PHD"/>
</dbReference>
<evidence type="ECO:0000313" key="13">
    <source>
        <dbReference type="EMBL" id="KAG0469940.1"/>
    </source>
</evidence>
<dbReference type="InterPro" id="IPR049548">
    <property type="entry name" value="Sina-like_RING"/>
</dbReference>
<proteinExistence type="inferred from homology"/>
<dbReference type="InterPro" id="IPR001841">
    <property type="entry name" value="Znf_RING"/>
</dbReference>
<dbReference type="SUPFAM" id="SSF49599">
    <property type="entry name" value="TRAF domain-like"/>
    <property type="match status" value="1"/>
</dbReference>
<reference evidence="13 14" key="1">
    <citation type="journal article" date="2020" name="Nat. Food">
        <title>A phased Vanilla planifolia genome enables genetic improvement of flavour and production.</title>
        <authorList>
            <person name="Hasing T."/>
            <person name="Tang H."/>
            <person name="Brym M."/>
            <person name="Khazi F."/>
            <person name="Huang T."/>
            <person name="Chambers A.H."/>
        </authorList>
    </citation>
    <scope>NUCLEOTIDE SEQUENCE [LARGE SCALE GENOMIC DNA]</scope>
    <source>
        <tissue evidence="13">Leaf</tissue>
    </source>
</reference>
<dbReference type="EMBL" id="JADCNL010000008">
    <property type="protein sequence ID" value="KAG0469940.1"/>
    <property type="molecule type" value="Genomic_DNA"/>
</dbReference>
<evidence type="ECO:0000256" key="6">
    <source>
        <dbReference type="ARBA" id="ARBA00022723"/>
    </source>
</evidence>
<evidence type="ECO:0000313" key="14">
    <source>
        <dbReference type="Proteomes" id="UP000636800"/>
    </source>
</evidence>
<dbReference type="PANTHER" id="PTHR10315">
    <property type="entry name" value="E3 UBIQUITIN PROTEIN LIGASE SIAH"/>
    <property type="match status" value="1"/>
</dbReference>
<accession>A0A835QB93</accession>
<evidence type="ECO:0000256" key="2">
    <source>
        <dbReference type="ARBA" id="ARBA00004906"/>
    </source>
</evidence>
<keyword evidence="5" id="KW-0808">Transferase</keyword>
<evidence type="ECO:0000256" key="1">
    <source>
        <dbReference type="ARBA" id="ARBA00000900"/>
    </source>
</evidence>
<comment type="catalytic activity">
    <reaction evidence="1">
        <text>S-ubiquitinyl-[E2 ubiquitin-conjugating enzyme]-L-cysteine + [acceptor protein]-L-lysine = [E2 ubiquitin-conjugating enzyme]-L-cysteine + N(6)-ubiquitinyl-[acceptor protein]-L-lysine.</text>
        <dbReference type="EC" id="2.3.2.27"/>
    </reaction>
</comment>
<dbReference type="Pfam" id="PF21361">
    <property type="entry name" value="Sina_ZnF"/>
    <property type="match status" value="1"/>
</dbReference>
<evidence type="ECO:0000259" key="12">
    <source>
        <dbReference type="PROSITE" id="PS51081"/>
    </source>
</evidence>
<dbReference type="GO" id="GO:0016567">
    <property type="term" value="P:protein ubiquitination"/>
    <property type="evidence" value="ECO:0007669"/>
    <property type="project" value="UniProtKB-UniPathway"/>
</dbReference>
<dbReference type="Gene3D" id="2.60.210.10">
    <property type="entry name" value="Apoptosis, Tumor Necrosis Factor Receptor Associated Protein 2, Chain A"/>
    <property type="match status" value="1"/>
</dbReference>
<dbReference type="InterPro" id="IPR013010">
    <property type="entry name" value="Znf_SIAH"/>
</dbReference>
<evidence type="ECO:0000256" key="3">
    <source>
        <dbReference type="ARBA" id="ARBA00009119"/>
    </source>
</evidence>
<evidence type="ECO:0000256" key="8">
    <source>
        <dbReference type="ARBA" id="ARBA00022786"/>
    </source>
</evidence>
<dbReference type="UniPathway" id="UPA00143"/>
<feature type="domain" description="RING-type" evidence="11">
    <location>
        <begin position="70"/>
        <end position="106"/>
    </location>
</feature>
<dbReference type="GO" id="GO:0005737">
    <property type="term" value="C:cytoplasm"/>
    <property type="evidence" value="ECO:0007669"/>
    <property type="project" value="TreeGrafter"/>
</dbReference>
<sequence length="246" mass="27519">MTYLKLGKKLAFIGSSSVIQSKKLDGSSSLAVESNSGSVISNEVQLEPAVIQGKKSILFHNKDIDDLLECPVCSNSMFPPIQQCPSGHTICSECKNRVNNRCPICRKEIGDIRCLALEKLAISLYFQCAYRHLGCEQMFPYYSKAEHEAECLYRPYSCPHPGPNCPFIGDTSALVSHLRDTHEVDLQSGCTFNHRYVKQDPCSLDNATWTLTLFNCFNQYFCLHFEAFRLGSEPVYIAFCGSWGGS</sequence>
<dbReference type="PANTHER" id="PTHR10315:SF91">
    <property type="entry name" value="RING-TYPE E3 UBIQUITIN TRANSFERASE"/>
    <property type="match status" value="1"/>
</dbReference>
<comment type="caution">
    <text evidence="13">The sequence shown here is derived from an EMBL/GenBank/DDBJ whole genome shotgun (WGS) entry which is preliminary data.</text>
</comment>
<evidence type="ECO:0000256" key="4">
    <source>
        <dbReference type="ARBA" id="ARBA00012483"/>
    </source>
</evidence>
<dbReference type="PROSITE" id="PS50089">
    <property type="entry name" value="ZF_RING_2"/>
    <property type="match status" value="1"/>
</dbReference>
<protein>
    <recommendedName>
        <fullName evidence="4">RING-type E3 ubiquitin transferase</fullName>
        <ecNumber evidence="4">2.3.2.27</ecNumber>
    </recommendedName>
</protein>
<evidence type="ECO:0000259" key="11">
    <source>
        <dbReference type="PROSITE" id="PS50089"/>
    </source>
</evidence>
<keyword evidence="9" id="KW-0862">Zinc</keyword>
<dbReference type="Pfam" id="PF21362">
    <property type="entry name" value="Sina_RING"/>
    <property type="match status" value="1"/>
</dbReference>
<dbReference type="GO" id="GO:0008270">
    <property type="term" value="F:zinc ion binding"/>
    <property type="evidence" value="ECO:0007669"/>
    <property type="project" value="UniProtKB-KW"/>
</dbReference>
<dbReference type="InterPro" id="IPR008974">
    <property type="entry name" value="TRAF-like"/>
</dbReference>
<dbReference type="InterPro" id="IPR052088">
    <property type="entry name" value="E3_ubiquitin-ligase_SINA"/>
</dbReference>
<dbReference type="AlphaFoldDB" id="A0A835QB93"/>
<dbReference type="EC" id="2.3.2.27" evidence="4"/>
<feature type="domain" description="SIAH-type" evidence="12">
    <location>
        <begin position="123"/>
        <end position="183"/>
    </location>
</feature>
<dbReference type="Proteomes" id="UP000636800">
    <property type="component" value="Unassembled WGS sequence"/>
</dbReference>
<dbReference type="Gene3D" id="3.30.40.10">
    <property type="entry name" value="Zinc/RING finger domain, C3HC4 (zinc finger)"/>
    <property type="match status" value="2"/>
</dbReference>
<dbReference type="GO" id="GO:0061630">
    <property type="term" value="F:ubiquitin protein ligase activity"/>
    <property type="evidence" value="ECO:0007669"/>
    <property type="project" value="UniProtKB-EC"/>
</dbReference>
<evidence type="ECO:0000256" key="5">
    <source>
        <dbReference type="ARBA" id="ARBA00022679"/>
    </source>
</evidence>
<comment type="similarity">
    <text evidence="3">Belongs to the SINA (Seven in absentia) family.</text>
</comment>
<comment type="pathway">
    <text evidence="2">Protein modification; protein ubiquitination.</text>
</comment>
<gene>
    <name evidence="13" type="ORF">HPP92_016640</name>
</gene>
<evidence type="ECO:0000256" key="9">
    <source>
        <dbReference type="ARBA" id="ARBA00022833"/>
    </source>
</evidence>